<dbReference type="Gene3D" id="3.20.160.10">
    <property type="entry name" value="vpa0580 domain like"/>
    <property type="match status" value="1"/>
</dbReference>
<accession>A0ABY6CM44</accession>
<protein>
    <submittedName>
        <fullName evidence="1">HopJ type III effector protein</fullName>
    </submittedName>
</protein>
<evidence type="ECO:0000313" key="2">
    <source>
        <dbReference type="Proteomes" id="UP001065174"/>
    </source>
</evidence>
<dbReference type="RefSeq" id="WP_262309015.1">
    <property type="nucleotide sequence ID" value="NZ_CP106679.1"/>
</dbReference>
<keyword evidence="2" id="KW-1185">Reference proteome</keyword>
<dbReference type="InterPro" id="IPR014984">
    <property type="entry name" value="HopJ"/>
</dbReference>
<proteinExistence type="predicted"/>
<gene>
    <name evidence="1" type="ORF">N6H18_14585</name>
</gene>
<name>A0ABY6CM44_9BACT</name>
<reference evidence="1" key="1">
    <citation type="submission" date="2022-09" db="EMBL/GenBank/DDBJ databases">
        <title>Comparative genomics and taxonomic characterization of three novel marine species of genus Reichenbachiella exhibiting antioxidant and polysaccharide degradation activities.</title>
        <authorList>
            <person name="Muhammad N."/>
            <person name="Lee Y.-J."/>
            <person name="Ko J."/>
            <person name="Kim S.-G."/>
        </authorList>
    </citation>
    <scope>NUCLEOTIDE SEQUENCE</scope>
    <source>
        <strain evidence="1">BKB1-1</strain>
    </source>
</reference>
<dbReference type="Pfam" id="PF08888">
    <property type="entry name" value="HopJ"/>
    <property type="match status" value="1"/>
</dbReference>
<dbReference type="EMBL" id="CP106679">
    <property type="protein sequence ID" value="UXP31576.1"/>
    <property type="molecule type" value="Genomic_DNA"/>
</dbReference>
<dbReference type="Proteomes" id="UP001065174">
    <property type="component" value="Chromosome"/>
</dbReference>
<dbReference type="InterPro" id="IPR038604">
    <property type="entry name" value="HopJ_sf"/>
</dbReference>
<organism evidence="1 2">
    <name type="scientific">Reichenbachiella agarivorans</name>
    <dbReference type="NCBI Taxonomy" id="2979464"/>
    <lineage>
        <taxon>Bacteria</taxon>
        <taxon>Pseudomonadati</taxon>
        <taxon>Bacteroidota</taxon>
        <taxon>Cytophagia</taxon>
        <taxon>Cytophagales</taxon>
        <taxon>Reichenbachiellaceae</taxon>
        <taxon>Reichenbachiella</taxon>
    </lineage>
</organism>
<sequence>MDITTFISKLKESPTLVTFEDTMLVIEKNYTFVPTTFHNGQLTNEAGQNAGSCKVLAFAQEHSLTVDETLQCFGDYYRKDVLGNPEGRDHQNIRNFMQHGWNGIRFESVALVKS</sequence>
<evidence type="ECO:0000313" key="1">
    <source>
        <dbReference type="EMBL" id="UXP31576.1"/>
    </source>
</evidence>